<dbReference type="InterPro" id="IPR007657">
    <property type="entry name" value="Glycosyltransferase_61"/>
</dbReference>
<dbReference type="GO" id="GO:0016757">
    <property type="term" value="F:glycosyltransferase activity"/>
    <property type="evidence" value="ECO:0007669"/>
    <property type="project" value="UniProtKB-KW"/>
</dbReference>
<evidence type="ECO:0000256" key="2">
    <source>
        <dbReference type="ARBA" id="ARBA00022676"/>
    </source>
</evidence>
<feature type="domain" description="Glycosyltransferase 61 catalytic" evidence="8">
    <location>
        <begin position="142"/>
        <end position="311"/>
    </location>
</feature>
<proteinExistence type="predicted"/>
<dbReference type="AlphaFoldDB" id="A0A3B0SRH3"/>
<evidence type="ECO:0000256" key="7">
    <source>
        <dbReference type="ARBA" id="ARBA00023180"/>
    </source>
</evidence>
<evidence type="ECO:0000256" key="1">
    <source>
        <dbReference type="ARBA" id="ARBA00004167"/>
    </source>
</evidence>
<dbReference type="PANTHER" id="PTHR20961">
    <property type="entry name" value="GLYCOSYLTRANSFERASE"/>
    <property type="match status" value="1"/>
</dbReference>
<accession>A0A3B0SRH3</accession>
<dbReference type="Pfam" id="PF04577">
    <property type="entry name" value="Glyco_transf_61"/>
    <property type="match status" value="1"/>
</dbReference>
<name>A0A3B0SRH3_9ZZZZ</name>
<reference evidence="9" key="1">
    <citation type="submission" date="2018-06" db="EMBL/GenBank/DDBJ databases">
        <authorList>
            <person name="Zhirakovskaya E."/>
        </authorList>
    </citation>
    <scope>NUCLEOTIDE SEQUENCE</scope>
</reference>
<protein>
    <recommendedName>
        <fullName evidence="8">Glycosyltransferase 61 catalytic domain-containing protein</fullName>
    </recommendedName>
</protein>
<evidence type="ECO:0000256" key="4">
    <source>
        <dbReference type="ARBA" id="ARBA00022692"/>
    </source>
</evidence>
<sequence>MQSLQHVGLSLRHGLFRLHRRFGAARTMADAADKVWTIAPAETLNTPPSVFLPGEFDKVRTVEGRTTTEIEAKRAHGGSFERPPIMAYRYANAFLYKSTVVACGAERRVLPYGVSPPPSHQFPVVSIREGALAGSYLGLQYFGHWLKDDAPLSLLAEQYGQPVSPSPPTWHAAHFAESHVHSYVKFLGLPWRQEENVYFKSLVMFDDEDFTTHKSARLEILRQRALKRLGAPHKKRRVFIKRGISDKGPRRFHNEDAVAAALAEDGFDILDPSKASVEEIVQMLNGCDIVVGSEGSHLIHALYFLPPGAGLLAISAPNRFTTVNKRWTDLLNIQYGFTVGDAEEEGFSANIDDVKRTIDLFGL</sequence>
<evidence type="ECO:0000256" key="5">
    <source>
        <dbReference type="ARBA" id="ARBA00022989"/>
    </source>
</evidence>
<dbReference type="GO" id="GO:0016020">
    <property type="term" value="C:membrane"/>
    <property type="evidence" value="ECO:0007669"/>
    <property type="project" value="UniProtKB-SubCell"/>
</dbReference>
<evidence type="ECO:0000256" key="6">
    <source>
        <dbReference type="ARBA" id="ARBA00023136"/>
    </source>
</evidence>
<keyword evidence="2" id="KW-0328">Glycosyltransferase</keyword>
<comment type="subcellular location">
    <subcellularLocation>
        <location evidence="1">Membrane</location>
        <topology evidence="1">Single-pass membrane protein</topology>
    </subcellularLocation>
</comment>
<organism evidence="9">
    <name type="scientific">hydrothermal vent metagenome</name>
    <dbReference type="NCBI Taxonomy" id="652676"/>
    <lineage>
        <taxon>unclassified sequences</taxon>
        <taxon>metagenomes</taxon>
        <taxon>ecological metagenomes</taxon>
    </lineage>
</organism>
<dbReference type="InterPro" id="IPR049625">
    <property type="entry name" value="Glyco_transf_61_cat"/>
</dbReference>
<keyword evidence="6" id="KW-0472">Membrane</keyword>
<dbReference type="EMBL" id="UOEH01000385">
    <property type="protein sequence ID" value="VAW03139.1"/>
    <property type="molecule type" value="Genomic_DNA"/>
</dbReference>
<evidence type="ECO:0000313" key="9">
    <source>
        <dbReference type="EMBL" id="VAW03139.1"/>
    </source>
</evidence>
<dbReference type="PANTHER" id="PTHR20961:SF38">
    <property type="entry name" value="PROTEIN O-LINKED-MANNOSE BETA-1,4-N-ACETYLGLUCOSAMINYLTRANSFERASE 2"/>
    <property type="match status" value="1"/>
</dbReference>
<keyword evidence="5" id="KW-1133">Transmembrane helix</keyword>
<keyword evidence="4" id="KW-0812">Transmembrane</keyword>
<evidence type="ECO:0000259" key="8">
    <source>
        <dbReference type="Pfam" id="PF04577"/>
    </source>
</evidence>
<keyword evidence="7" id="KW-0325">Glycoprotein</keyword>
<gene>
    <name evidence="9" type="ORF">MNBD_ALPHA05-908</name>
</gene>
<keyword evidence="3" id="KW-0808">Transferase</keyword>
<evidence type="ECO:0000256" key="3">
    <source>
        <dbReference type="ARBA" id="ARBA00022679"/>
    </source>
</evidence>